<dbReference type="AlphaFoldDB" id="A0A5R9F0Z8"/>
<feature type="transmembrane region" description="Helical" evidence="1">
    <location>
        <begin position="77"/>
        <end position="96"/>
    </location>
</feature>
<dbReference type="RefSeq" id="WP_138126722.1">
    <property type="nucleotide sequence ID" value="NZ_SWLG01000007.1"/>
</dbReference>
<evidence type="ECO:0000256" key="1">
    <source>
        <dbReference type="SAM" id="Phobius"/>
    </source>
</evidence>
<dbReference type="EMBL" id="SWLG01000007">
    <property type="protein sequence ID" value="TLS37237.1"/>
    <property type="molecule type" value="Genomic_DNA"/>
</dbReference>
<keyword evidence="1" id="KW-0812">Transmembrane</keyword>
<keyword evidence="3" id="KW-1185">Reference proteome</keyword>
<protein>
    <recommendedName>
        <fullName evidence="4">DUF4064 domain-containing protein</fullName>
    </recommendedName>
</protein>
<evidence type="ECO:0000313" key="3">
    <source>
        <dbReference type="Proteomes" id="UP000308230"/>
    </source>
</evidence>
<reference evidence="2 3" key="1">
    <citation type="submission" date="2019-04" db="EMBL/GenBank/DDBJ databases">
        <title>Bacillus caeni sp. nov., a bacterium isolated from mangrove sediment.</title>
        <authorList>
            <person name="Huang H."/>
            <person name="Mo K."/>
            <person name="Hu Y."/>
        </authorList>
    </citation>
    <scope>NUCLEOTIDE SEQUENCE [LARGE SCALE GENOMIC DNA]</scope>
    <source>
        <strain evidence="2 3">HB172195</strain>
    </source>
</reference>
<evidence type="ECO:0000313" key="2">
    <source>
        <dbReference type="EMBL" id="TLS37237.1"/>
    </source>
</evidence>
<gene>
    <name evidence="2" type="ORF">FCL54_11980</name>
</gene>
<feature type="transmembrane region" description="Helical" evidence="1">
    <location>
        <begin position="45"/>
        <end position="65"/>
    </location>
</feature>
<keyword evidence="1" id="KW-1133">Transmembrane helix</keyword>
<keyword evidence="1" id="KW-0472">Membrane</keyword>
<evidence type="ECO:0008006" key="4">
    <source>
        <dbReference type="Google" id="ProtNLM"/>
    </source>
</evidence>
<name>A0A5R9F0Z8_9BACL</name>
<comment type="caution">
    <text evidence="2">The sequence shown here is derived from an EMBL/GenBank/DDBJ whole genome shotgun (WGS) entry which is preliminary data.</text>
</comment>
<organism evidence="2 3">
    <name type="scientific">Exobacillus caeni</name>
    <dbReference type="NCBI Taxonomy" id="2574798"/>
    <lineage>
        <taxon>Bacteria</taxon>
        <taxon>Bacillati</taxon>
        <taxon>Bacillota</taxon>
        <taxon>Bacilli</taxon>
        <taxon>Bacillales</taxon>
        <taxon>Guptibacillaceae</taxon>
        <taxon>Exobacillus</taxon>
    </lineage>
</organism>
<feature type="transmembrane region" description="Helical" evidence="1">
    <location>
        <begin position="21"/>
        <end position="39"/>
    </location>
</feature>
<accession>A0A5R9F0Z8</accession>
<proteinExistence type="predicted"/>
<sequence>MAKQTKSKVVYKQTRQTEVTLCVFGGLSGIFGSVFYFIFELDIVHHSFFLLFLPAFLCSICAIYISRHLDYSTTSSAYILIGCSILGLSCIGYYYLFPSVLLFLCAGLCLFKKDRKIKLL</sequence>
<dbReference type="Proteomes" id="UP000308230">
    <property type="component" value="Unassembled WGS sequence"/>
</dbReference>